<organism evidence="1 2">
    <name type="scientific">Parafannyhessea umbonata</name>
    <dbReference type="NCBI Taxonomy" id="604330"/>
    <lineage>
        <taxon>Bacteria</taxon>
        <taxon>Bacillati</taxon>
        <taxon>Actinomycetota</taxon>
        <taxon>Coriobacteriia</taxon>
        <taxon>Coriobacteriales</taxon>
        <taxon>Atopobiaceae</taxon>
        <taxon>Parafannyhessea</taxon>
    </lineage>
</organism>
<dbReference type="EMBL" id="FMZL01000023">
    <property type="protein sequence ID" value="SDC56274.1"/>
    <property type="molecule type" value="Genomic_DNA"/>
</dbReference>
<dbReference type="STRING" id="604330.SAMN04489857_0046"/>
<dbReference type="InterPro" id="IPR036514">
    <property type="entry name" value="SGNH_hydro_sf"/>
</dbReference>
<dbReference type="AlphaFoldDB" id="A0A1G6MLW7"/>
<keyword evidence="2" id="KW-1185">Reference proteome</keyword>
<sequence>MRNQKLRARLGVALTALAVFLMVAGLLAVTSWASLPKADAHEEGTVDATAHDATGEKNGGLDVLFIGDSEAYSALSPLEMWGESGFASRVIASHGQRLPYGYTLLREALATSSPRVVVIETNSVYSSFSTLDPSLRFLQDHVPIFEYHDRWKRILTHDLAKSDNSRAYLRGFVVNTEVKPARNVNYMARTREVSVVPRENQEYLRLMVDYCRAHGATPVLVSTPSTVNWSTPRHNGIARLSRRMRVDYIDLNRGRHKVGIDWRTDTRDRGDHLNLSGATKVSRELSALLSRRYGLPDHRGDPTYATWEEDLDRYRDAVGE</sequence>
<accession>A0A1G6MLW7</accession>
<name>A0A1G6MLW7_9ACTN</name>
<dbReference type="SUPFAM" id="SSF52266">
    <property type="entry name" value="SGNH hydrolase"/>
    <property type="match status" value="1"/>
</dbReference>
<dbReference type="RefSeq" id="WP_090847380.1">
    <property type="nucleotide sequence ID" value="NZ_FMZL01000023.1"/>
</dbReference>
<dbReference type="Gene3D" id="3.40.50.1110">
    <property type="entry name" value="SGNH hydrolase"/>
    <property type="match status" value="1"/>
</dbReference>
<evidence type="ECO:0000313" key="1">
    <source>
        <dbReference type="EMBL" id="SDC56274.1"/>
    </source>
</evidence>
<evidence type="ECO:0000313" key="2">
    <source>
        <dbReference type="Proteomes" id="UP000198528"/>
    </source>
</evidence>
<dbReference type="Proteomes" id="UP000198528">
    <property type="component" value="Unassembled WGS sequence"/>
</dbReference>
<proteinExistence type="predicted"/>
<gene>
    <name evidence="1" type="ORF">SAMN04487824_1233</name>
</gene>
<protein>
    <recommendedName>
        <fullName evidence="3">SGNH/GDSL hydrolase family protein</fullName>
    </recommendedName>
</protein>
<evidence type="ECO:0008006" key="3">
    <source>
        <dbReference type="Google" id="ProtNLM"/>
    </source>
</evidence>
<reference evidence="2" key="1">
    <citation type="submission" date="2016-10" db="EMBL/GenBank/DDBJ databases">
        <authorList>
            <person name="Varghese N."/>
            <person name="Submissions S."/>
        </authorList>
    </citation>
    <scope>NUCLEOTIDE SEQUENCE [LARGE SCALE GENOMIC DNA]</scope>
    <source>
        <strain evidence="2">DSM 22619</strain>
    </source>
</reference>